<feature type="compositionally biased region" description="Polar residues" evidence="1">
    <location>
        <begin position="1"/>
        <end position="12"/>
    </location>
</feature>
<organism evidence="2 3">
    <name type="scientific">Seminavis robusta</name>
    <dbReference type="NCBI Taxonomy" id="568900"/>
    <lineage>
        <taxon>Eukaryota</taxon>
        <taxon>Sar</taxon>
        <taxon>Stramenopiles</taxon>
        <taxon>Ochrophyta</taxon>
        <taxon>Bacillariophyta</taxon>
        <taxon>Bacillariophyceae</taxon>
        <taxon>Bacillariophycidae</taxon>
        <taxon>Naviculales</taxon>
        <taxon>Naviculaceae</taxon>
        <taxon>Seminavis</taxon>
    </lineage>
</organism>
<name>A0A9N8HSQ9_9STRA</name>
<dbReference type="AlphaFoldDB" id="A0A9N8HSQ9"/>
<keyword evidence="3" id="KW-1185">Reference proteome</keyword>
<accession>A0A9N8HSQ9</accession>
<dbReference type="EMBL" id="CAICTM010001475">
    <property type="protein sequence ID" value="CAB9523962.1"/>
    <property type="molecule type" value="Genomic_DNA"/>
</dbReference>
<evidence type="ECO:0000313" key="3">
    <source>
        <dbReference type="Proteomes" id="UP001153069"/>
    </source>
</evidence>
<reference evidence="2" key="1">
    <citation type="submission" date="2020-06" db="EMBL/GenBank/DDBJ databases">
        <authorList>
            <consortium name="Plant Systems Biology data submission"/>
        </authorList>
    </citation>
    <scope>NUCLEOTIDE SEQUENCE</scope>
    <source>
        <strain evidence="2">D6</strain>
    </source>
</reference>
<gene>
    <name evidence="2" type="ORF">SEMRO_1477_G275970.1</name>
</gene>
<proteinExistence type="predicted"/>
<protein>
    <submittedName>
        <fullName evidence="2">Uncharacterized protein</fullName>
    </submittedName>
</protein>
<evidence type="ECO:0000256" key="1">
    <source>
        <dbReference type="SAM" id="MobiDB-lite"/>
    </source>
</evidence>
<comment type="caution">
    <text evidence="2">The sequence shown here is derived from an EMBL/GenBank/DDBJ whole genome shotgun (WGS) entry which is preliminary data.</text>
</comment>
<feature type="region of interest" description="Disordered" evidence="1">
    <location>
        <begin position="1"/>
        <end position="88"/>
    </location>
</feature>
<dbReference type="Proteomes" id="UP001153069">
    <property type="component" value="Unassembled WGS sequence"/>
</dbReference>
<sequence length="111" mass="11741">MDPNSSQENMDNASKRRSPSIGEDADSTKRSKVGSPTNDIDKMEAEASLNKIAQESGPPNIKDKDSNDKPSSNTVITGGKGVGEAGSMLSDLSDLESVASWPEWKDGDADL</sequence>
<evidence type="ECO:0000313" key="2">
    <source>
        <dbReference type="EMBL" id="CAB9523962.1"/>
    </source>
</evidence>